<dbReference type="EMBL" id="RBPQ01000170">
    <property type="protein sequence ID" value="RMO26309.1"/>
    <property type="molecule type" value="Genomic_DNA"/>
</dbReference>
<accession>A0A3M6DRK0</accession>
<reference evidence="1 2" key="1">
    <citation type="submission" date="2018-08" db="EMBL/GenBank/DDBJ databases">
        <title>Recombination of ecologically and evolutionarily significant loci maintains genetic cohesion in the Pseudomonas syringae species complex.</title>
        <authorList>
            <person name="Dillon M."/>
            <person name="Thakur S."/>
            <person name="Almeida R.N.D."/>
            <person name="Weir B.S."/>
            <person name="Guttman D.S."/>
        </authorList>
    </citation>
    <scope>NUCLEOTIDE SEQUENCE [LARGE SCALE GENOMIC DNA]</scope>
    <source>
        <strain evidence="1 2">ICMP 2788</strain>
    </source>
</reference>
<evidence type="ECO:0000313" key="2">
    <source>
        <dbReference type="Proteomes" id="UP000276886"/>
    </source>
</evidence>
<evidence type="ECO:0000313" key="1">
    <source>
        <dbReference type="EMBL" id="RMO26309.1"/>
    </source>
</evidence>
<evidence type="ECO:0008006" key="3">
    <source>
        <dbReference type="Google" id="ProtNLM"/>
    </source>
</evidence>
<gene>
    <name evidence="1" type="ORF">ALQ44_102273</name>
</gene>
<comment type="caution">
    <text evidence="1">The sequence shown here is derived from an EMBL/GenBank/DDBJ whole genome shotgun (WGS) entry which is preliminary data.</text>
</comment>
<name>A0A3M6DRK0_PSESJ</name>
<dbReference type="AlphaFoldDB" id="A0A3M6DRK0"/>
<organism evidence="1 2">
    <name type="scientific">Pseudomonas syringae pv. pisi</name>
    <dbReference type="NCBI Taxonomy" id="59510"/>
    <lineage>
        <taxon>Bacteria</taxon>
        <taxon>Pseudomonadati</taxon>
        <taxon>Pseudomonadota</taxon>
        <taxon>Gammaproteobacteria</taxon>
        <taxon>Pseudomonadales</taxon>
        <taxon>Pseudomonadaceae</taxon>
        <taxon>Pseudomonas</taxon>
        <taxon>Pseudomonas syringae</taxon>
    </lineage>
</organism>
<sequence length="110" mass="12383">MIALYQSVEPQAKQGTVISGVSQFWRFVNDIQDGDWVVTYSPANRLYSIGKVTGPAEAHTEWDEQGMPLVRKAEQDLQRDDLGTHTKIRCRDQTSCSFKAAVLACLMLYT</sequence>
<proteinExistence type="predicted"/>
<protein>
    <recommendedName>
        <fullName evidence="3">Restriction endonuclease</fullName>
    </recommendedName>
</protein>
<dbReference type="Proteomes" id="UP000276886">
    <property type="component" value="Unassembled WGS sequence"/>
</dbReference>